<keyword evidence="3 6" id="KW-0808">Transferase</keyword>
<dbReference type="SUPFAM" id="SSF69593">
    <property type="entry name" value="Glycerol-3-phosphate (1)-acyltransferase"/>
    <property type="match status" value="1"/>
</dbReference>
<evidence type="ECO:0000256" key="5">
    <source>
        <dbReference type="ARBA" id="ARBA00023315"/>
    </source>
</evidence>
<dbReference type="WBParaSite" id="SVE_1138100.1">
    <property type="protein sequence ID" value="SVE_1138100.1"/>
    <property type="gene ID" value="SVE_1138100"/>
</dbReference>
<evidence type="ECO:0000259" key="7">
    <source>
        <dbReference type="SMART" id="SM00563"/>
    </source>
</evidence>
<evidence type="ECO:0000256" key="6">
    <source>
        <dbReference type="PIRNR" id="PIRNR000437"/>
    </source>
</evidence>
<evidence type="ECO:0000313" key="9">
    <source>
        <dbReference type="WBParaSite" id="SVE_1138100.1"/>
    </source>
</evidence>
<comment type="subcellular location">
    <subcellularLocation>
        <location evidence="1">Endomembrane system</location>
        <topology evidence="1">Peripheral membrane protein</topology>
    </subcellularLocation>
</comment>
<dbReference type="AlphaFoldDB" id="A0A0K0FPZ8"/>
<dbReference type="GO" id="GO:0004366">
    <property type="term" value="F:glycerol-3-phosphate O-acyltransferase activity"/>
    <property type="evidence" value="ECO:0007669"/>
    <property type="project" value="TreeGrafter"/>
</dbReference>
<reference evidence="9" key="2">
    <citation type="submission" date="2015-08" db="UniProtKB">
        <authorList>
            <consortium name="WormBaseParasite"/>
        </authorList>
    </citation>
    <scope>IDENTIFICATION</scope>
</reference>
<dbReference type="Pfam" id="PF01553">
    <property type="entry name" value="Acyltransferase"/>
    <property type="match status" value="1"/>
</dbReference>
<dbReference type="Proteomes" id="UP000035680">
    <property type="component" value="Unassembled WGS sequence"/>
</dbReference>
<evidence type="ECO:0000313" key="8">
    <source>
        <dbReference type="Proteomes" id="UP000035680"/>
    </source>
</evidence>
<protein>
    <submittedName>
        <fullName evidence="9">Dihydroxyacetone phosphate acyltransferase (inferred by orthology to a human protein)</fullName>
    </submittedName>
</protein>
<comment type="similarity">
    <text evidence="2 6">Belongs to the GPAT/DAPAT family.</text>
</comment>
<reference evidence="8" key="1">
    <citation type="submission" date="2014-07" db="EMBL/GenBank/DDBJ databases">
        <authorList>
            <person name="Martin A.A"/>
            <person name="De Silva N."/>
        </authorList>
    </citation>
    <scope>NUCLEOTIDE SEQUENCE</scope>
</reference>
<dbReference type="PIRSF" id="PIRSF000437">
    <property type="entry name" value="GPAT_DHAPAT"/>
    <property type="match status" value="1"/>
</dbReference>
<keyword evidence="5 6" id="KW-0012">Acyltransferase</keyword>
<keyword evidence="8" id="KW-1185">Reference proteome</keyword>
<evidence type="ECO:0000256" key="4">
    <source>
        <dbReference type="ARBA" id="ARBA00023136"/>
    </source>
</evidence>
<organism evidence="8 9">
    <name type="scientific">Strongyloides venezuelensis</name>
    <name type="common">Threadworm</name>
    <dbReference type="NCBI Taxonomy" id="75913"/>
    <lineage>
        <taxon>Eukaryota</taxon>
        <taxon>Metazoa</taxon>
        <taxon>Ecdysozoa</taxon>
        <taxon>Nematoda</taxon>
        <taxon>Chromadorea</taxon>
        <taxon>Rhabditida</taxon>
        <taxon>Tylenchina</taxon>
        <taxon>Panagrolaimomorpha</taxon>
        <taxon>Strongyloidoidea</taxon>
        <taxon>Strongyloididae</taxon>
        <taxon>Strongyloides</taxon>
    </lineage>
</organism>
<evidence type="ECO:0000256" key="2">
    <source>
        <dbReference type="ARBA" id="ARBA00007937"/>
    </source>
</evidence>
<dbReference type="GO" id="GO:0006631">
    <property type="term" value="P:fatty acid metabolic process"/>
    <property type="evidence" value="ECO:0007669"/>
    <property type="project" value="TreeGrafter"/>
</dbReference>
<dbReference type="InterPro" id="IPR045520">
    <property type="entry name" value="GPAT/DHAPAT_C"/>
</dbReference>
<dbReference type="Pfam" id="PF19277">
    <property type="entry name" value="GPAT_C"/>
    <property type="match status" value="1"/>
</dbReference>
<feature type="domain" description="Phospholipid/glycerol acyltransferase" evidence="7">
    <location>
        <begin position="138"/>
        <end position="267"/>
    </location>
</feature>
<dbReference type="GO" id="GO:0012505">
    <property type="term" value="C:endomembrane system"/>
    <property type="evidence" value="ECO:0007669"/>
    <property type="project" value="UniProtKB-SubCell"/>
</dbReference>
<dbReference type="GO" id="GO:0019432">
    <property type="term" value="P:triglyceride biosynthetic process"/>
    <property type="evidence" value="ECO:0007669"/>
    <property type="project" value="TreeGrafter"/>
</dbReference>
<dbReference type="GO" id="GO:0008611">
    <property type="term" value="P:ether lipid biosynthetic process"/>
    <property type="evidence" value="ECO:0007669"/>
    <property type="project" value="TreeGrafter"/>
</dbReference>
<dbReference type="STRING" id="75913.A0A0K0FPZ8"/>
<dbReference type="InterPro" id="IPR002123">
    <property type="entry name" value="Plipid/glycerol_acylTrfase"/>
</dbReference>
<evidence type="ECO:0000256" key="1">
    <source>
        <dbReference type="ARBA" id="ARBA00004184"/>
    </source>
</evidence>
<dbReference type="GO" id="GO:0016287">
    <property type="term" value="F:glycerone-phosphate O-acyltransferase activity"/>
    <property type="evidence" value="ECO:0007669"/>
    <property type="project" value="TreeGrafter"/>
</dbReference>
<dbReference type="InterPro" id="IPR022284">
    <property type="entry name" value="GPAT/DHAPAT"/>
</dbReference>
<dbReference type="PANTHER" id="PTHR12563:SF17">
    <property type="entry name" value="DIHYDROXYACETONE PHOSPHATE ACYLTRANSFERASE"/>
    <property type="match status" value="1"/>
</dbReference>
<sequence>MESYGKSIDNGEYINILKILRDNGGPFNWIRKKKSFAKHTRKIYQTNIGKSKIFKNILESDNVVIVMKEISNDMDIDMEMVKNEAREILENIGQNFNIYVVYVVGYCFMKIFNCILNGVYINNKEIEKIKELINDYPIVFMPTHKSYLDFLLLSIVCYDQDLTLPAIAAGMDFQNSTFIGETLRLCGAFYLKRSFGTDKLYWSIFSEYIKTLIITPDRPLEYFVEGTRSRTQKSLFPKYGLLQMVVEPFVKNEVYDIQIIPVTINYDRVIEELLYGYELIGFPKPKESTSELVKSRTVLSEKYGNVYMTFGEPISTRNFFGNKINRMGISRNPKIFIKFDSDIRHQIKKLAHVIIKKHNQNSIITIFPIISFSIIKLFQDKHLPGRDKVSYKKLYDSVLLYYQLLEHFKINIVFENDSLDLEIRYQLSLHKNLFSHISIETLRNEFFEISLSDISFDKEIQVKKIIPDNGVVYIILQNYANQFLHHFIDMAIIGIILMGIDNNGMQIEEIYGYYRRMKDILRYEFVYTFGEERDDFESSILRMRIGEIISLHNNNIAIENVGKLKMITNLFEPFVDGYIFITCIIKQLCGQLLSESELLKEIQIQIGKEIIFNNYKFIQNINTDFIKNVISTLKHRHILTKYISGKKGLLYVKDREINEIIGFLTKISPINTCDRYKNNFITTNTKFNDFIPSKI</sequence>
<evidence type="ECO:0000256" key="3">
    <source>
        <dbReference type="ARBA" id="ARBA00022679"/>
    </source>
</evidence>
<name>A0A0K0FPZ8_STRVS</name>
<keyword evidence="4" id="KW-0472">Membrane</keyword>
<dbReference type="CDD" id="cd07993">
    <property type="entry name" value="LPLAT_DHAPAT-like"/>
    <property type="match status" value="1"/>
</dbReference>
<dbReference type="SMART" id="SM00563">
    <property type="entry name" value="PlsC"/>
    <property type="match status" value="1"/>
</dbReference>
<proteinExistence type="inferred from homology"/>
<dbReference type="InterPro" id="IPR041728">
    <property type="entry name" value="GPAT/DHAPAT_LPLAT"/>
</dbReference>
<accession>A0A0K0FPZ8</accession>
<dbReference type="GO" id="GO:0008654">
    <property type="term" value="P:phospholipid biosynthetic process"/>
    <property type="evidence" value="ECO:0007669"/>
    <property type="project" value="TreeGrafter"/>
</dbReference>
<dbReference type="GO" id="GO:0005778">
    <property type="term" value="C:peroxisomal membrane"/>
    <property type="evidence" value="ECO:0007669"/>
    <property type="project" value="TreeGrafter"/>
</dbReference>
<dbReference type="PANTHER" id="PTHR12563">
    <property type="entry name" value="GLYCEROL-3-PHOSPHATE ACYLTRANSFERASE"/>
    <property type="match status" value="1"/>
</dbReference>
<dbReference type="GO" id="GO:0031966">
    <property type="term" value="C:mitochondrial membrane"/>
    <property type="evidence" value="ECO:0007669"/>
    <property type="project" value="TreeGrafter"/>
</dbReference>